<protein>
    <submittedName>
        <fullName evidence="2">Uncharacterized protein</fullName>
    </submittedName>
</protein>
<reference evidence="2" key="1">
    <citation type="submission" date="2022-11" db="UniProtKB">
        <authorList>
            <consortium name="WormBaseParasite"/>
        </authorList>
    </citation>
    <scope>IDENTIFICATION</scope>
</reference>
<dbReference type="AlphaFoldDB" id="A0A914RPX3"/>
<sequence length="138" mass="15630">MEPSTTRNVQQQLLKLFAGVPLVLCSGERISHLGECVLLSTSGRRIRLKLDGRAPTLSTDHPTNYESSSWKGLPGERILQYAYRAVPMPVVHREDIHGEVFHERHFGGSDFAEDPCFIMPVVKASKLKLAFRKRERQC</sequence>
<accession>A0A914RPX3</accession>
<organism evidence="1 2">
    <name type="scientific">Parascaris equorum</name>
    <name type="common">Equine roundworm</name>
    <dbReference type="NCBI Taxonomy" id="6256"/>
    <lineage>
        <taxon>Eukaryota</taxon>
        <taxon>Metazoa</taxon>
        <taxon>Ecdysozoa</taxon>
        <taxon>Nematoda</taxon>
        <taxon>Chromadorea</taxon>
        <taxon>Rhabditida</taxon>
        <taxon>Spirurina</taxon>
        <taxon>Ascaridomorpha</taxon>
        <taxon>Ascaridoidea</taxon>
        <taxon>Ascarididae</taxon>
        <taxon>Parascaris</taxon>
    </lineage>
</organism>
<dbReference type="Proteomes" id="UP000887564">
    <property type="component" value="Unplaced"/>
</dbReference>
<proteinExistence type="predicted"/>
<dbReference type="WBParaSite" id="PEQ_0000854401-mRNA-1">
    <property type="protein sequence ID" value="PEQ_0000854401-mRNA-1"/>
    <property type="gene ID" value="PEQ_0000854401"/>
</dbReference>
<keyword evidence="1" id="KW-1185">Reference proteome</keyword>
<name>A0A914RPX3_PAREQ</name>
<evidence type="ECO:0000313" key="1">
    <source>
        <dbReference type="Proteomes" id="UP000887564"/>
    </source>
</evidence>
<evidence type="ECO:0000313" key="2">
    <source>
        <dbReference type="WBParaSite" id="PEQ_0000854401-mRNA-1"/>
    </source>
</evidence>